<accession>A0A099F5S8</accession>
<keyword evidence="1" id="KW-0808">Transferase</keyword>
<dbReference type="EMBL" id="JRKN01000005">
    <property type="protein sequence ID" value="KGJ05556.1"/>
    <property type="molecule type" value="Genomic_DNA"/>
</dbReference>
<reference evidence="1 2" key="1">
    <citation type="submission" date="2014-09" db="EMBL/GenBank/DDBJ databases">
        <authorList>
            <person name="McGinnis J.M."/>
            <person name="Wolfgang W.J."/>
        </authorList>
    </citation>
    <scope>NUCLEOTIDE SEQUENCE [LARGE SCALE GENOMIC DNA]</scope>
    <source>
        <strain evidence="1 2">JCM 14014</strain>
    </source>
</reference>
<organism evidence="1 2">
    <name type="scientific">Paracoccus halophilus</name>
    <dbReference type="NCBI Taxonomy" id="376733"/>
    <lineage>
        <taxon>Bacteria</taxon>
        <taxon>Pseudomonadati</taxon>
        <taxon>Pseudomonadota</taxon>
        <taxon>Alphaproteobacteria</taxon>
        <taxon>Rhodobacterales</taxon>
        <taxon>Paracoccaceae</taxon>
        <taxon>Paracoccus</taxon>
    </lineage>
</organism>
<reference evidence="1 2" key="2">
    <citation type="submission" date="2014-10" db="EMBL/GenBank/DDBJ databases">
        <title>Paracoccus sanguinis sp. nov., isolated from clinical specimens of New York State patients.</title>
        <authorList>
            <person name="Mingle L.A."/>
            <person name="Cole J.A."/>
            <person name="Lapierre P."/>
            <person name="Musser K.A."/>
        </authorList>
    </citation>
    <scope>NUCLEOTIDE SEQUENCE [LARGE SCALE GENOMIC DNA]</scope>
    <source>
        <strain evidence="1 2">JCM 14014</strain>
    </source>
</reference>
<keyword evidence="2" id="KW-1185">Reference proteome</keyword>
<dbReference type="Pfam" id="PF13704">
    <property type="entry name" value="Glyco_tranf_2_4"/>
    <property type="match status" value="1"/>
</dbReference>
<proteinExistence type="predicted"/>
<gene>
    <name evidence="1" type="ORF">IT41_04915</name>
</gene>
<dbReference type="STRING" id="376733.SAMN04487972_10516"/>
<sequence>MFRHKLRLRARRQWLLGRAIRRRRRLKPLLDNTASIRPGDILLFMAVRNEITRLPYFLDYYRRMGVRHFLVVDNGSDDGGREYLAGQPDISLWLTHASYKDARFGMDWLNWLLRRHGSGHWCLTVDPDEFLVYPHCDTRPLQALTDWLDASAIKSFSAMLLDMYPKGRLSDQPYLPGRDPFTIARWFDPANYSIRKNALYGNLWIQGGVRGRVFFHDDPENGPALNKIPLVRWERWYAYASSTHMLLPRALNLVYDEEGGEKASGCLLHAKFLSTIVEKSDEEMARRQHYADSREYRAYHTGLRDGPQLWCEQSCELRDWRQLEELGLISKGNWA</sequence>
<evidence type="ECO:0000313" key="1">
    <source>
        <dbReference type="EMBL" id="KGJ05556.1"/>
    </source>
</evidence>
<comment type="caution">
    <text evidence="1">The sequence shown here is derived from an EMBL/GenBank/DDBJ whole genome shotgun (WGS) entry which is preliminary data.</text>
</comment>
<dbReference type="GO" id="GO:0016740">
    <property type="term" value="F:transferase activity"/>
    <property type="evidence" value="ECO:0007669"/>
    <property type="project" value="UniProtKB-KW"/>
</dbReference>
<dbReference type="SUPFAM" id="SSF53448">
    <property type="entry name" value="Nucleotide-diphospho-sugar transferases"/>
    <property type="match status" value="1"/>
</dbReference>
<dbReference type="InterPro" id="IPR029044">
    <property type="entry name" value="Nucleotide-diphossugar_trans"/>
</dbReference>
<protein>
    <submittedName>
        <fullName evidence="1">Glycosyl transferase family 2</fullName>
    </submittedName>
</protein>
<dbReference type="eggNOG" id="COG0463">
    <property type="taxonomic scope" value="Bacteria"/>
</dbReference>
<evidence type="ECO:0000313" key="2">
    <source>
        <dbReference type="Proteomes" id="UP000029846"/>
    </source>
</evidence>
<dbReference type="AlphaFoldDB" id="A0A099F5S8"/>
<name>A0A099F5S8_9RHOB</name>
<dbReference type="Proteomes" id="UP000029846">
    <property type="component" value="Unassembled WGS sequence"/>
</dbReference>